<evidence type="ECO:0000256" key="1">
    <source>
        <dbReference type="SAM" id="Coils"/>
    </source>
</evidence>
<protein>
    <submittedName>
        <fullName evidence="3">Uncharacterized protein</fullName>
    </submittedName>
</protein>
<feature type="region of interest" description="Disordered" evidence="2">
    <location>
        <begin position="248"/>
        <end position="267"/>
    </location>
</feature>
<feature type="region of interest" description="Disordered" evidence="2">
    <location>
        <begin position="328"/>
        <end position="350"/>
    </location>
</feature>
<accession>A0A4S9S5U9</accession>
<evidence type="ECO:0000256" key="2">
    <source>
        <dbReference type="SAM" id="MobiDB-lite"/>
    </source>
</evidence>
<feature type="coiled-coil region" evidence="1">
    <location>
        <begin position="33"/>
        <end position="67"/>
    </location>
</feature>
<feature type="coiled-coil region" evidence="1">
    <location>
        <begin position="286"/>
        <end position="320"/>
    </location>
</feature>
<sequence>MCDSTKVLPEKIARHEAKERAKSQHEFRLEWALLQEQKKSEKLYRLLREEEKRNEELFGALETSRKKCRETKAKLVNKTLSEEIELRSIKNVSTPNITSVGCTTLPTRTDGRKKGSKSVAKIEREMITLWYIDSTGRQLVKIYKDTPMSMPLVNFREIHPNTFSKTGSYSHGNTIKFEVPLIFDDDTPESLGLKDYDEITVYQACAASPQAMMEASRRAYEALLKSNSCINSVVMKLADLAQSVSNLEMSSRSSPLQNGRRSRQWVDDHQSDRGDYMKWFGGAKENQELIRLLQKEQANYQKLEVDYQDLLEKFEALQMSSLRSGTTSVDGIMTPDTTLPSFTSDAETVRPDGPVERASVILSFIFIGKSLCDQEKTLLKMYRDTPMSEALSHYRRTHPDVSFKTRGSRKDSGQYVDIFETDTANSLHLQQFDEIHVFPYGSSPHLIDLTAPRKGWSNPFSWLKSKTSKENSCCGVEPEVQTFHIVDMTSSNAQSGIAWSSATATGEMTGTKPKTSTKRKISSRCNPETELKVVKVRRGESIFGPFIEDDKPEKKASTPQDEPEEQVWKEYLTENGRVFNTRLMV</sequence>
<evidence type="ECO:0000313" key="4">
    <source>
        <dbReference type="Proteomes" id="UP000308005"/>
    </source>
</evidence>
<feature type="compositionally biased region" description="Polar residues" evidence="2">
    <location>
        <begin position="248"/>
        <end position="259"/>
    </location>
</feature>
<comment type="caution">
    <text evidence="3">The sequence shown here is derived from an EMBL/GenBank/DDBJ whole genome shotgun (WGS) entry which is preliminary data.</text>
</comment>
<dbReference type="Proteomes" id="UP000308005">
    <property type="component" value="Unassembled WGS sequence"/>
</dbReference>
<dbReference type="AlphaFoldDB" id="A0A4S9S5U9"/>
<name>A0A4S9S5U9_AURPU</name>
<feature type="region of interest" description="Disordered" evidence="2">
    <location>
        <begin position="544"/>
        <end position="566"/>
    </location>
</feature>
<proteinExistence type="predicted"/>
<feature type="compositionally biased region" description="Polar residues" evidence="2">
    <location>
        <begin position="328"/>
        <end position="346"/>
    </location>
</feature>
<organism evidence="3 4">
    <name type="scientific">Aureobasidium pullulans</name>
    <name type="common">Black yeast</name>
    <name type="synonym">Pullularia pullulans</name>
    <dbReference type="NCBI Taxonomy" id="5580"/>
    <lineage>
        <taxon>Eukaryota</taxon>
        <taxon>Fungi</taxon>
        <taxon>Dikarya</taxon>
        <taxon>Ascomycota</taxon>
        <taxon>Pezizomycotina</taxon>
        <taxon>Dothideomycetes</taxon>
        <taxon>Dothideomycetidae</taxon>
        <taxon>Dothideales</taxon>
        <taxon>Saccotheciaceae</taxon>
        <taxon>Aureobasidium</taxon>
    </lineage>
</organism>
<keyword evidence="1" id="KW-0175">Coiled coil</keyword>
<gene>
    <name evidence="3" type="ORF">D6C91_10434</name>
</gene>
<evidence type="ECO:0000313" key="3">
    <source>
        <dbReference type="EMBL" id="THZ06159.1"/>
    </source>
</evidence>
<dbReference type="EMBL" id="QZBM01001140">
    <property type="protein sequence ID" value="THZ06159.1"/>
    <property type="molecule type" value="Genomic_DNA"/>
</dbReference>
<reference evidence="3 4" key="1">
    <citation type="submission" date="2018-10" db="EMBL/GenBank/DDBJ databases">
        <title>Fifty Aureobasidium pullulans genomes reveal a recombining polyextremotolerant generalist.</title>
        <authorList>
            <person name="Gostincar C."/>
            <person name="Turk M."/>
            <person name="Zajc J."/>
            <person name="Gunde-Cimerman N."/>
        </authorList>
    </citation>
    <scope>NUCLEOTIDE SEQUENCE [LARGE SCALE GENOMIC DNA]</scope>
    <source>
        <strain evidence="3 4">EXF-3863</strain>
    </source>
</reference>